<sequence>MEPRVEGAMPRARVLLWPTAWAAVLAVLLLGGALGPGYVLSYDMVWVPDLALTRDVLGLGSALPRAVPSDAVVAALDEVLGGAVLQKVVLAGTLMAAGTGFAALVRHRTTTAQLVAVSVGMWNPFVVERLLLGHWPLLIGYAVMPWLVVALHDIETGRARLPARVPLLVVLGSLSASAGLATALVAFAVTGRRLGRRGSALLAACVVGANAPWIVAGLVSPATSASDPLGAVVFATSDEGLMAGPVAALSVGGVWNAEVVPGSRLGLAGLAFTLLLVCAAVTGAVLVARGEREPRLRGLFTCWCVGWGLAVVSWAAPGAIGWLGDNVPAGGLFRDGSRLLGLTVPLVVVLVAVAVDGLVRLPERGAVVVVGGVLALLPVSLMPDAAWGAGGRLDAVHYPAAYDDARSAVAGAPPGDAVSLPFVSYRAPAWNGGRRVLDPLPRYLDRPTVVNDELVVSGRALAGEDPASAAVARALREPTPAERSAALRRVGVSVVVAEQIEGYQVPVVEGRRVLAGGLSVTTLGAAPARTVSGGRWAAVLLAWGAWLSVLLVSLASRVRRGRATVTRQ</sequence>
<reference evidence="2" key="1">
    <citation type="submission" date="2022-08" db="EMBL/GenBank/DDBJ databases">
        <title>Genome sequencing of Nocardioides sp. STR2.</title>
        <authorList>
            <person name="So Y."/>
        </authorList>
    </citation>
    <scope>NUCLEOTIDE SEQUENCE</scope>
    <source>
        <strain evidence="2">STR2</strain>
    </source>
</reference>
<keyword evidence="1" id="KW-0472">Membrane</keyword>
<organism evidence="2 3">
    <name type="scientific">Nocardioides pini</name>
    <dbReference type="NCBI Taxonomy" id="2975053"/>
    <lineage>
        <taxon>Bacteria</taxon>
        <taxon>Bacillati</taxon>
        <taxon>Actinomycetota</taxon>
        <taxon>Actinomycetes</taxon>
        <taxon>Propionibacteriales</taxon>
        <taxon>Nocardioidaceae</taxon>
        <taxon>Nocardioides</taxon>
    </lineage>
</organism>
<evidence type="ECO:0000256" key="1">
    <source>
        <dbReference type="SAM" id="Phobius"/>
    </source>
</evidence>
<evidence type="ECO:0000313" key="2">
    <source>
        <dbReference type="EMBL" id="MCY4726196.1"/>
    </source>
</evidence>
<feature type="transmembrane region" description="Helical" evidence="1">
    <location>
        <begin position="536"/>
        <end position="555"/>
    </location>
</feature>
<feature type="transmembrane region" description="Helical" evidence="1">
    <location>
        <begin position="300"/>
        <end position="320"/>
    </location>
</feature>
<comment type="caution">
    <text evidence="2">The sequence shown here is derived from an EMBL/GenBank/DDBJ whole genome shotgun (WGS) entry which is preliminary data.</text>
</comment>
<feature type="transmembrane region" description="Helical" evidence="1">
    <location>
        <begin position="84"/>
        <end position="105"/>
    </location>
</feature>
<protein>
    <recommendedName>
        <fullName evidence="4">Membrane protein YfhO</fullName>
    </recommendedName>
</protein>
<keyword evidence="1" id="KW-0812">Transmembrane</keyword>
<dbReference type="RefSeq" id="WP_268111029.1">
    <property type="nucleotide sequence ID" value="NZ_JAPPUX010000002.1"/>
</dbReference>
<dbReference type="EMBL" id="JAPPUX010000002">
    <property type="protein sequence ID" value="MCY4726196.1"/>
    <property type="molecule type" value="Genomic_DNA"/>
</dbReference>
<gene>
    <name evidence="2" type="ORF">NYO98_07880</name>
</gene>
<feature type="transmembrane region" description="Helical" evidence="1">
    <location>
        <begin position="265"/>
        <end position="288"/>
    </location>
</feature>
<feature type="transmembrane region" description="Helical" evidence="1">
    <location>
        <begin position="167"/>
        <end position="189"/>
    </location>
</feature>
<feature type="transmembrane region" description="Helical" evidence="1">
    <location>
        <begin position="366"/>
        <end position="383"/>
    </location>
</feature>
<feature type="transmembrane region" description="Helical" evidence="1">
    <location>
        <begin position="340"/>
        <end position="359"/>
    </location>
</feature>
<dbReference type="Proteomes" id="UP001074726">
    <property type="component" value="Unassembled WGS sequence"/>
</dbReference>
<accession>A0ABT4CBI8</accession>
<feature type="transmembrane region" description="Helical" evidence="1">
    <location>
        <begin position="201"/>
        <end position="219"/>
    </location>
</feature>
<keyword evidence="1" id="KW-1133">Transmembrane helix</keyword>
<evidence type="ECO:0000313" key="3">
    <source>
        <dbReference type="Proteomes" id="UP001074726"/>
    </source>
</evidence>
<feature type="transmembrane region" description="Helical" evidence="1">
    <location>
        <begin position="126"/>
        <end position="147"/>
    </location>
</feature>
<name>A0ABT4CBI8_9ACTN</name>
<keyword evidence="3" id="KW-1185">Reference proteome</keyword>
<proteinExistence type="predicted"/>
<evidence type="ECO:0008006" key="4">
    <source>
        <dbReference type="Google" id="ProtNLM"/>
    </source>
</evidence>